<dbReference type="EMBL" id="JAFEJA010000002">
    <property type="protein sequence ID" value="MBM9623476.1"/>
    <property type="molecule type" value="Genomic_DNA"/>
</dbReference>
<evidence type="ECO:0000313" key="3">
    <source>
        <dbReference type="Proteomes" id="UP000664109"/>
    </source>
</evidence>
<feature type="region of interest" description="Disordered" evidence="1">
    <location>
        <begin position="34"/>
        <end position="53"/>
    </location>
</feature>
<accession>A0ABS2V0W8</accession>
<proteinExistence type="predicted"/>
<protein>
    <recommendedName>
        <fullName evidence="4">Asp23/Gls24 family envelope stress response protein</fullName>
    </recommendedName>
</protein>
<evidence type="ECO:0000313" key="2">
    <source>
        <dbReference type="EMBL" id="MBM9623476.1"/>
    </source>
</evidence>
<sequence>MTPTTLTDELAAEVRRVPGVAFLTPGVSGRLRSALSGARQEGTDAGGLRISPPDGAGPWRIEVRIVTLADARALDVARATGAAVGAYLRTARPERAARVTVTVTGMV</sequence>
<evidence type="ECO:0000256" key="1">
    <source>
        <dbReference type="SAM" id="MobiDB-lite"/>
    </source>
</evidence>
<gene>
    <name evidence="2" type="ORF">JE024_33305</name>
</gene>
<dbReference type="Proteomes" id="UP000664109">
    <property type="component" value="Unassembled WGS sequence"/>
</dbReference>
<name>A0ABS2V0W8_9ACTN</name>
<keyword evidence="3" id="KW-1185">Reference proteome</keyword>
<organism evidence="2 3">
    <name type="scientific">Streptomyces zhihengii</name>
    <dbReference type="NCBI Taxonomy" id="1818004"/>
    <lineage>
        <taxon>Bacteria</taxon>
        <taxon>Bacillati</taxon>
        <taxon>Actinomycetota</taxon>
        <taxon>Actinomycetes</taxon>
        <taxon>Kitasatosporales</taxon>
        <taxon>Streptomycetaceae</taxon>
        <taxon>Streptomyces</taxon>
    </lineage>
</organism>
<comment type="caution">
    <text evidence="2">The sequence shown here is derived from an EMBL/GenBank/DDBJ whole genome shotgun (WGS) entry which is preliminary data.</text>
</comment>
<evidence type="ECO:0008006" key="4">
    <source>
        <dbReference type="Google" id="ProtNLM"/>
    </source>
</evidence>
<reference evidence="2 3" key="1">
    <citation type="journal article" date="2016" name="Arch. Microbiol.">
        <title>Streptomyces zhihengii sp. nov., isolated from rhizospheric soil of Psammosilene tunicoides.</title>
        <authorList>
            <person name="Huang M.J."/>
            <person name="Fei J.J."/>
            <person name="Salam N."/>
            <person name="Kim C.J."/>
            <person name="Hozzein W.N."/>
            <person name="Xiao M."/>
            <person name="Huang H.Q."/>
            <person name="Li W.J."/>
        </authorList>
    </citation>
    <scope>NUCLEOTIDE SEQUENCE [LARGE SCALE GENOMIC DNA]</scope>
    <source>
        <strain evidence="2 3">YIM T102</strain>
    </source>
</reference>
<dbReference type="RefSeq" id="WP_205377608.1">
    <property type="nucleotide sequence ID" value="NZ_JAFEJA010000002.1"/>
</dbReference>